<keyword evidence="3" id="KW-0862">Zinc</keyword>
<dbReference type="PANTHER" id="PTHR36486:SF3">
    <property type="entry name" value="ZINC FINGER, RING_FYVE_PHD-TYPE-RELATED"/>
    <property type="match status" value="1"/>
</dbReference>
<protein>
    <submittedName>
        <fullName evidence="6">Guanine nucleotide-binding protein alpha-2 subunit</fullName>
    </submittedName>
</protein>
<keyword evidence="1" id="KW-0479">Metal-binding</keyword>
<reference evidence="6 7" key="2">
    <citation type="journal article" date="2017" name="Front. Plant Sci.">
        <title>Gene Classification and Mining of Molecular Markers Useful in Red Clover (Trifolium pratense) Breeding.</title>
        <authorList>
            <person name="Istvanek J."/>
            <person name="Dluhosova J."/>
            <person name="Dluhos P."/>
            <person name="Patkova L."/>
            <person name="Nedelnik J."/>
            <person name="Repkova J."/>
        </authorList>
    </citation>
    <scope>NUCLEOTIDE SEQUENCE [LARGE SCALE GENOMIC DNA]</scope>
    <source>
        <strain evidence="7">cv. Tatra</strain>
        <tissue evidence="6">Young leaves</tissue>
    </source>
</reference>
<evidence type="ECO:0000256" key="2">
    <source>
        <dbReference type="ARBA" id="ARBA00022771"/>
    </source>
</evidence>
<feature type="compositionally biased region" description="Low complexity" evidence="4">
    <location>
        <begin position="237"/>
        <end position="246"/>
    </location>
</feature>
<proteinExistence type="predicted"/>
<feature type="region of interest" description="Disordered" evidence="4">
    <location>
        <begin position="217"/>
        <end position="248"/>
    </location>
</feature>
<dbReference type="Proteomes" id="UP000236291">
    <property type="component" value="Unassembled WGS sequence"/>
</dbReference>
<evidence type="ECO:0000256" key="1">
    <source>
        <dbReference type="ARBA" id="ARBA00022723"/>
    </source>
</evidence>
<sequence>MGDHKKKALEPKLKLEELYEGIPDESVNLTFQDLPNVMKNTTIYEGNAINTPTKNISSPSLSPMSMSPIHDFQKGLKVYSNDIYNQQDFGHRGVVGVGVQSTPSRASEYSMGYDAMSGESLGSGKAGVGRRRRQGIPHSKICTICNDYVYFFRTRCLVCGRVYCKQCMEVGMGELREGRKCIDCLGLRFSQRYIERAGLLGCLNWRYPSTLKQNELKWAEKGPRRNGDKGYGHHSRTTTPTTPRSPLSIASSEASYAMSATYSPFTPHHHHHPL</sequence>
<organism evidence="6 7">
    <name type="scientific">Trifolium pratense</name>
    <name type="common">Red clover</name>
    <dbReference type="NCBI Taxonomy" id="57577"/>
    <lineage>
        <taxon>Eukaryota</taxon>
        <taxon>Viridiplantae</taxon>
        <taxon>Streptophyta</taxon>
        <taxon>Embryophyta</taxon>
        <taxon>Tracheophyta</taxon>
        <taxon>Spermatophyta</taxon>
        <taxon>Magnoliopsida</taxon>
        <taxon>eudicotyledons</taxon>
        <taxon>Gunneridae</taxon>
        <taxon>Pentapetalae</taxon>
        <taxon>rosids</taxon>
        <taxon>fabids</taxon>
        <taxon>Fabales</taxon>
        <taxon>Fabaceae</taxon>
        <taxon>Papilionoideae</taxon>
        <taxon>50 kb inversion clade</taxon>
        <taxon>NPAAA clade</taxon>
        <taxon>Hologalegina</taxon>
        <taxon>IRL clade</taxon>
        <taxon>Trifolieae</taxon>
        <taxon>Trifolium</taxon>
    </lineage>
</organism>
<evidence type="ECO:0000313" key="6">
    <source>
        <dbReference type="EMBL" id="PNX77671.1"/>
    </source>
</evidence>
<dbReference type="InterPro" id="IPR011011">
    <property type="entry name" value="Znf_FYVE_PHD"/>
</dbReference>
<feature type="compositionally biased region" description="Basic and acidic residues" evidence="4">
    <location>
        <begin position="217"/>
        <end position="231"/>
    </location>
</feature>
<dbReference type="EMBL" id="ASHM01024244">
    <property type="protein sequence ID" value="PNX72130.1"/>
    <property type="molecule type" value="Genomic_DNA"/>
</dbReference>
<dbReference type="InterPro" id="IPR053057">
    <property type="entry name" value="XLG_GTP-binding"/>
</dbReference>
<evidence type="ECO:0000256" key="3">
    <source>
        <dbReference type="ARBA" id="ARBA00022833"/>
    </source>
</evidence>
<reference evidence="6 7" key="1">
    <citation type="journal article" date="2014" name="Am. J. Bot.">
        <title>Genome assembly and annotation for red clover (Trifolium pratense; Fabaceae).</title>
        <authorList>
            <person name="Istvanek J."/>
            <person name="Jaros M."/>
            <person name="Krenek A."/>
            <person name="Repkova J."/>
        </authorList>
    </citation>
    <scope>NUCLEOTIDE SEQUENCE [LARGE SCALE GENOMIC DNA]</scope>
    <source>
        <strain evidence="7">cv. Tatra</strain>
        <tissue evidence="6">Young leaves</tissue>
    </source>
</reference>
<gene>
    <name evidence="5" type="ORF">L195_g028019</name>
    <name evidence="6" type="ORF">L195_g033640</name>
</gene>
<dbReference type="PANTHER" id="PTHR36486">
    <property type="entry name" value="OS01G0977800 PROTEIN"/>
    <property type="match status" value="1"/>
</dbReference>
<name>A0A2K3LGL1_TRIPR</name>
<dbReference type="AlphaFoldDB" id="A0A2K3LGL1"/>
<evidence type="ECO:0000313" key="5">
    <source>
        <dbReference type="EMBL" id="PNX72130.1"/>
    </source>
</evidence>
<dbReference type="GO" id="GO:0008270">
    <property type="term" value="F:zinc ion binding"/>
    <property type="evidence" value="ECO:0007669"/>
    <property type="project" value="UniProtKB-KW"/>
</dbReference>
<comment type="caution">
    <text evidence="6">The sequence shown here is derived from an EMBL/GenBank/DDBJ whole genome shotgun (WGS) entry which is preliminary data.</text>
</comment>
<keyword evidence="2" id="KW-0863">Zinc-finger</keyword>
<dbReference type="SUPFAM" id="SSF57903">
    <property type="entry name" value="FYVE/PHD zinc finger"/>
    <property type="match status" value="1"/>
</dbReference>
<accession>A0A2K3LGL1</accession>
<evidence type="ECO:0000313" key="7">
    <source>
        <dbReference type="Proteomes" id="UP000236291"/>
    </source>
</evidence>
<dbReference type="EMBL" id="ASHM01032740">
    <property type="protein sequence ID" value="PNX77671.1"/>
    <property type="molecule type" value="Genomic_DNA"/>
</dbReference>
<evidence type="ECO:0000256" key="4">
    <source>
        <dbReference type="SAM" id="MobiDB-lite"/>
    </source>
</evidence>
<dbReference type="STRING" id="57577.A0A2K3LGL1"/>